<dbReference type="Proteomes" id="UP000005755">
    <property type="component" value="Unassembled WGS sequence"/>
</dbReference>
<reference evidence="2" key="1">
    <citation type="journal article" date="2014" name="Genome Announc.">
        <title>Draft genome sequences of six enterohepatic helicobacter species isolated from humans and one from rhesus macaques.</title>
        <authorList>
            <person name="Shen Z."/>
            <person name="Sheh A."/>
            <person name="Young S.K."/>
            <person name="Abouelliel A."/>
            <person name="Ward D.V."/>
            <person name="Earl A.M."/>
            <person name="Fox J.G."/>
        </authorList>
    </citation>
    <scope>NUCLEOTIDE SEQUENCE [LARGE SCALE GENOMIC DNA]</scope>
    <source>
        <strain evidence="2">CCUG 18818</strain>
    </source>
</reference>
<proteinExistence type="predicted"/>
<dbReference type="EMBL" id="DS990392">
    <property type="protein sequence ID" value="EFR46712.1"/>
    <property type="molecule type" value="Genomic_DNA"/>
</dbReference>
<name>A0ABN0BBG9_9HELI</name>
<sequence length="43" mass="5079">MKQKNIYRDISINFLHLDNLLEKVIDRTLSIDVRVKSIAGNFF</sequence>
<accession>A0ABN0BBG9</accession>
<organism evidence="1 2">
    <name type="scientific">Helicobacter cinaedi CCUG 18818 = ATCC BAA-847</name>
    <dbReference type="NCBI Taxonomy" id="537971"/>
    <lineage>
        <taxon>Bacteria</taxon>
        <taxon>Pseudomonadati</taxon>
        <taxon>Campylobacterota</taxon>
        <taxon>Epsilonproteobacteria</taxon>
        <taxon>Campylobacterales</taxon>
        <taxon>Helicobacteraceae</taxon>
        <taxon>Helicobacter</taxon>
    </lineage>
</organism>
<keyword evidence="2" id="KW-1185">Reference proteome</keyword>
<evidence type="ECO:0000313" key="1">
    <source>
        <dbReference type="EMBL" id="EFR46712.1"/>
    </source>
</evidence>
<gene>
    <name evidence="1" type="ORF">HCCG_01259</name>
</gene>
<evidence type="ECO:0000313" key="2">
    <source>
        <dbReference type="Proteomes" id="UP000005755"/>
    </source>
</evidence>
<protein>
    <submittedName>
        <fullName evidence="1">Uncharacterized protein</fullName>
    </submittedName>
</protein>